<dbReference type="PATRIC" id="fig|29422.6.peg.1223"/>
<evidence type="ECO:0000313" key="2">
    <source>
        <dbReference type="Proteomes" id="UP000054742"/>
    </source>
</evidence>
<organism evidence="1 2">
    <name type="scientific">Legionella brunensis</name>
    <dbReference type="NCBI Taxonomy" id="29422"/>
    <lineage>
        <taxon>Bacteria</taxon>
        <taxon>Pseudomonadati</taxon>
        <taxon>Pseudomonadota</taxon>
        <taxon>Gammaproteobacteria</taxon>
        <taxon>Legionellales</taxon>
        <taxon>Legionellaceae</taxon>
        <taxon>Legionella</taxon>
    </lineage>
</organism>
<protein>
    <submittedName>
        <fullName evidence="1">Uncharacterized protein</fullName>
    </submittedName>
</protein>
<name>A0A0W0SNS0_9GAMM</name>
<comment type="caution">
    <text evidence="1">The sequence shown here is derived from an EMBL/GenBank/DDBJ whole genome shotgun (WGS) entry which is preliminary data.</text>
</comment>
<dbReference type="RefSeq" id="WP_058441237.1">
    <property type="nucleotide sequence ID" value="NZ_CAAAHU010000006.1"/>
</dbReference>
<reference evidence="1 2" key="1">
    <citation type="submission" date="2015-11" db="EMBL/GenBank/DDBJ databases">
        <title>Genomic analysis of 38 Legionella species identifies large and diverse effector repertoires.</title>
        <authorList>
            <person name="Burstein D."/>
            <person name="Amaro F."/>
            <person name="Zusman T."/>
            <person name="Lifshitz Z."/>
            <person name="Cohen O."/>
            <person name="Gilbert J.A."/>
            <person name="Pupko T."/>
            <person name="Shuman H.A."/>
            <person name="Segal G."/>
        </authorList>
    </citation>
    <scope>NUCLEOTIDE SEQUENCE [LARGE SCALE GENOMIC DNA]</scope>
    <source>
        <strain evidence="1 2">ATCC 43878</strain>
    </source>
</reference>
<evidence type="ECO:0000313" key="1">
    <source>
        <dbReference type="EMBL" id="KTC84947.1"/>
    </source>
</evidence>
<dbReference type="EMBL" id="LNXV01000008">
    <property type="protein sequence ID" value="KTC84947.1"/>
    <property type="molecule type" value="Genomic_DNA"/>
</dbReference>
<accession>A0A0W0SNS0</accession>
<dbReference type="Proteomes" id="UP000054742">
    <property type="component" value="Unassembled WGS sequence"/>
</dbReference>
<sequence length="202" mass="22462">MDKLLKFNVLNEADIKLFKAHAHNADNLELILSNLASAGILTDKTGLFLAQNGEKAPLIGKTIHKIQEANLLNSKTFALFMQVELTADNVNNIEQIIKTKLQSSNKIHQLKEIIQRTLEKIPNHHSGFFNTTTKKDAIEAGLSRLAKATPNISSAAMLDWKEGEHPSLHEIISGLASDKNPALQTLHQEIAEIDEQQMEFKP</sequence>
<dbReference type="STRING" id="29422.Lbru_1162"/>
<dbReference type="AlphaFoldDB" id="A0A0W0SNS0"/>
<keyword evidence="2" id="KW-1185">Reference proteome</keyword>
<gene>
    <name evidence="1" type="ORF">Lbru_1162</name>
</gene>
<proteinExistence type="predicted"/>